<name>A0A1H1FAV1_NATTX</name>
<evidence type="ECO:0008006" key="3">
    <source>
        <dbReference type="Google" id="ProtNLM"/>
    </source>
</evidence>
<evidence type="ECO:0000313" key="1">
    <source>
        <dbReference type="EMBL" id="SDQ97968.1"/>
    </source>
</evidence>
<protein>
    <recommendedName>
        <fullName evidence="3">Small CPxCG-related zinc finger protein</fullName>
    </recommendedName>
</protein>
<keyword evidence="2" id="KW-1185">Reference proteome</keyword>
<reference evidence="2" key="1">
    <citation type="submission" date="2016-10" db="EMBL/GenBank/DDBJ databases">
        <authorList>
            <person name="Varghese N."/>
            <person name="Submissions S."/>
        </authorList>
    </citation>
    <scope>NUCLEOTIDE SEQUENCE [LARGE SCALE GENOMIC DNA]</scope>
    <source>
        <strain evidence="2">DSM 24767</strain>
    </source>
</reference>
<dbReference type="OrthoDB" id="333414at2157"/>
<dbReference type="EMBL" id="FNLC01000002">
    <property type="protein sequence ID" value="SDQ97968.1"/>
    <property type="molecule type" value="Genomic_DNA"/>
</dbReference>
<accession>A0A1H1FAV1</accession>
<dbReference type="AlphaFoldDB" id="A0A1H1FAV1"/>
<organism evidence="1 2">
    <name type="scientific">Natronobacterium texcoconense</name>
    <dbReference type="NCBI Taxonomy" id="1095778"/>
    <lineage>
        <taxon>Archaea</taxon>
        <taxon>Methanobacteriati</taxon>
        <taxon>Methanobacteriota</taxon>
        <taxon>Stenosarchaea group</taxon>
        <taxon>Halobacteria</taxon>
        <taxon>Halobacteriales</taxon>
        <taxon>Natrialbaceae</taxon>
        <taxon>Natronobacterium</taxon>
    </lineage>
</organism>
<dbReference type="Proteomes" id="UP000198848">
    <property type="component" value="Unassembled WGS sequence"/>
</dbReference>
<dbReference type="STRING" id="1095778.SAMN04489842_1890"/>
<evidence type="ECO:0000313" key="2">
    <source>
        <dbReference type="Proteomes" id="UP000198848"/>
    </source>
</evidence>
<dbReference type="RefSeq" id="WP_170831002.1">
    <property type="nucleotide sequence ID" value="NZ_FNLC01000002.1"/>
</dbReference>
<gene>
    <name evidence="1" type="ORF">SAMN04489842_1890</name>
</gene>
<sequence>MARATHDCVCGAVLRFKQDMEKEPGTVSPTWRCKDCGTQIPGTVAEMISHQDPS</sequence>
<proteinExistence type="predicted"/>